<accession>A0A7R9PZM5</accession>
<dbReference type="SUPFAM" id="SSF48097">
    <property type="entry name" value="Regulator of G-protein signaling, RGS"/>
    <property type="match status" value="1"/>
</dbReference>
<dbReference type="PROSITE" id="PS50132">
    <property type="entry name" value="RGS"/>
    <property type="match status" value="1"/>
</dbReference>
<feature type="domain" description="RGS" evidence="1">
    <location>
        <begin position="92"/>
        <end position="155"/>
    </location>
</feature>
<dbReference type="SMART" id="SM00315">
    <property type="entry name" value="RGS"/>
    <property type="match status" value="1"/>
</dbReference>
<evidence type="ECO:0000313" key="2">
    <source>
        <dbReference type="EMBL" id="CAD7626813.1"/>
    </source>
</evidence>
<dbReference type="Pfam" id="PF00615">
    <property type="entry name" value="RGS"/>
    <property type="match status" value="1"/>
</dbReference>
<proteinExistence type="predicted"/>
<dbReference type="PANTHER" id="PTHR10845">
    <property type="entry name" value="REGULATOR OF G PROTEIN SIGNALING"/>
    <property type="match status" value="1"/>
</dbReference>
<organism evidence="2">
    <name type="scientific">Medioppia subpectinata</name>
    <dbReference type="NCBI Taxonomy" id="1979941"/>
    <lineage>
        <taxon>Eukaryota</taxon>
        <taxon>Metazoa</taxon>
        <taxon>Ecdysozoa</taxon>
        <taxon>Arthropoda</taxon>
        <taxon>Chelicerata</taxon>
        <taxon>Arachnida</taxon>
        <taxon>Acari</taxon>
        <taxon>Acariformes</taxon>
        <taxon>Sarcoptiformes</taxon>
        <taxon>Oribatida</taxon>
        <taxon>Brachypylina</taxon>
        <taxon>Oppioidea</taxon>
        <taxon>Oppiidae</taxon>
        <taxon>Medioppia</taxon>
    </lineage>
</organism>
<name>A0A7R9PZM5_9ACAR</name>
<reference evidence="2" key="1">
    <citation type="submission" date="2020-11" db="EMBL/GenBank/DDBJ databases">
        <authorList>
            <person name="Tran Van P."/>
        </authorList>
    </citation>
    <scope>NUCLEOTIDE SEQUENCE</scope>
</reference>
<dbReference type="InterPro" id="IPR044926">
    <property type="entry name" value="RGS_subdomain_2"/>
</dbReference>
<evidence type="ECO:0000313" key="3">
    <source>
        <dbReference type="Proteomes" id="UP000759131"/>
    </source>
</evidence>
<gene>
    <name evidence="2" type="ORF">OSB1V03_LOCUS7245</name>
</gene>
<protein>
    <recommendedName>
        <fullName evidence="1">RGS domain-containing protein</fullName>
    </recommendedName>
</protein>
<dbReference type="InterPro" id="IPR016137">
    <property type="entry name" value="RGS"/>
</dbReference>
<sequence length="197" mass="23008">MAFVNPGKIAKLLRRTHSAGCSKDVPSYALFLSEKPSRLSDGKEHTKRGRKQAPALEDMKQRLRFLRRRHTDSSIESSVRPSKEELEKWANSFIDLMSSRYGSALFRAFLSREFSEENIEFWMACEEFKKSRASKMTQKSRKIFDDYLAVKAPKEFKKSRASKMTQKSRKIFDDYLAVKAPKESMRKLQAWFGGLFW</sequence>
<dbReference type="AlphaFoldDB" id="A0A7R9PZM5"/>
<evidence type="ECO:0000259" key="1">
    <source>
        <dbReference type="PROSITE" id="PS50132"/>
    </source>
</evidence>
<dbReference type="PANTHER" id="PTHR10845:SF259">
    <property type="entry name" value="RGS DOMAIN-CONTAINING PROTEIN-RELATED"/>
    <property type="match status" value="1"/>
</dbReference>
<dbReference type="Proteomes" id="UP000759131">
    <property type="component" value="Unassembled WGS sequence"/>
</dbReference>
<dbReference type="EMBL" id="CAJPIZ010004177">
    <property type="protein sequence ID" value="CAG2107243.1"/>
    <property type="molecule type" value="Genomic_DNA"/>
</dbReference>
<dbReference type="InterPro" id="IPR036305">
    <property type="entry name" value="RGS_sf"/>
</dbReference>
<keyword evidence="3" id="KW-1185">Reference proteome</keyword>
<dbReference type="PRINTS" id="PR01301">
    <property type="entry name" value="RGSPROTEIN"/>
</dbReference>
<dbReference type="Gene3D" id="1.10.196.10">
    <property type="match status" value="1"/>
</dbReference>
<dbReference type="OrthoDB" id="196547at2759"/>
<dbReference type="EMBL" id="OC858752">
    <property type="protein sequence ID" value="CAD7626813.1"/>
    <property type="molecule type" value="Genomic_DNA"/>
</dbReference>
<dbReference type="Gene3D" id="1.10.167.10">
    <property type="entry name" value="Regulator of G-protein Signalling 4, domain 2"/>
    <property type="match status" value="1"/>
</dbReference>
<dbReference type="InterPro" id="IPR024066">
    <property type="entry name" value="RGS_subdom1/3"/>
</dbReference>